<proteinExistence type="predicted"/>
<organism evidence="1 2">
    <name type="scientific">Thiovibrio frasassiensis</name>
    <dbReference type="NCBI Taxonomy" id="2984131"/>
    <lineage>
        <taxon>Bacteria</taxon>
        <taxon>Pseudomonadati</taxon>
        <taxon>Thermodesulfobacteriota</taxon>
        <taxon>Desulfobulbia</taxon>
        <taxon>Desulfobulbales</taxon>
        <taxon>Thiovibrionaceae</taxon>
        <taxon>Thiovibrio</taxon>
    </lineage>
</organism>
<evidence type="ECO:0008006" key="3">
    <source>
        <dbReference type="Google" id="ProtNLM"/>
    </source>
</evidence>
<reference evidence="1" key="2">
    <citation type="submission" date="2022-10" db="EMBL/GenBank/DDBJ databases">
        <authorList>
            <person name="Aronson H.S."/>
        </authorList>
    </citation>
    <scope>NUCLEOTIDE SEQUENCE</scope>
    <source>
        <strain evidence="1">RS19-109</strain>
    </source>
</reference>
<dbReference type="Proteomes" id="UP001154240">
    <property type="component" value="Unassembled WGS sequence"/>
</dbReference>
<keyword evidence="2" id="KW-1185">Reference proteome</keyword>
<evidence type="ECO:0000313" key="1">
    <source>
        <dbReference type="EMBL" id="MDG4476604.1"/>
    </source>
</evidence>
<comment type="caution">
    <text evidence="1">The sequence shown here is derived from an EMBL/GenBank/DDBJ whole genome shotgun (WGS) entry which is preliminary data.</text>
</comment>
<gene>
    <name evidence="1" type="ORF">OLX77_10615</name>
</gene>
<protein>
    <recommendedName>
        <fullName evidence="3">DUF2007 domain-containing protein</fullName>
    </recommendedName>
</protein>
<sequence>MIERDLKYCPKCRDEYRAEAETCATCAIALIWGAELVVMESNNGASRRNRKGPLTPDDQLVVVFQGALGDLKHLKDLLEAEQIGAMISKEAGGCASGGCAPKFQLQVRQEEVRDGLEVLAQEHRRATALAEHDATHAGAVFNPEAGEAVCPACGFAFATTTTTCPDCGLCFG</sequence>
<reference evidence="1" key="1">
    <citation type="journal article" date="2022" name="bioRxiv">
        <title>Thiovibrio frasassiensisgen. nov., sp. nov., an autotrophic, elemental sulfur disproportionating bacterium isolated from sulfidic karst sediment, and proposal of Thiovibrionaceae fam. nov.</title>
        <authorList>
            <person name="Aronson H."/>
            <person name="Thomas C."/>
            <person name="Bhattacharyya M."/>
            <person name="Eckstein S."/>
            <person name="Jensen S."/>
            <person name="Barco R."/>
            <person name="Macalady J."/>
            <person name="Amend J."/>
        </authorList>
    </citation>
    <scope>NUCLEOTIDE SEQUENCE</scope>
    <source>
        <strain evidence="1">RS19-109</strain>
    </source>
</reference>
<accession>A0A9X4RMC0</accession>
<dbReference type="RefSeq" id="WP_307633569.1">
    <property type="nucleotide sequence ID" value="NZ_JAPHEH010000001.1"/>
</dbReference>
<dbReference type="AlphaFoldDB" id="A0A9X4RMC0"/>
<name>A0A9X4RMC0_9BACT</name>
<evidence type="ECO:0000313" key="2">
    <source>
        <dbReference type="Proteomes" id="UP001154240"/>
    </source>
</evidence>
<dbReference type="EMBL" id="JAPHEH010000001">
    <property type="protein sequence ID" value="MDG4476604.1"/>
    <property type="molecule type" value="Genomic_DNA"/>
</dbReference>